<gene>
    <name evidence="2" type="ORF">NCGR_LOCUS41279</name>
</gene>
<accession>A0A811QP31</accession>
<feature type="region of interest" description="Disordered" evidence="1">
    <location>
        <begin position="1"/>
        <end position="23"/>
    </location>
</feature>
<dbReference type="EMBL" id="CAJGYO010000010">
    <property type="protein sequence ID" value="CAD6257795.1"/>
    <property type="molecule type" value="Genomic_DNA"/>
</dbReference>
<dbReference type="Proteomes" id="UP000604825">
    <property type="component" value="Unassembled WGS sequence"/>
</dbReference>
<organism evidence="2 3">
    <name type="scientific">Miscanthus lutarioriparius</name>
    <dbReference type="NCBI Taxonomy" id="422564"/>
    <lineage>
        <taxon>Eukaryota</taxon>
        <taxon>Viridiplantae</taxon>
        <taxon>Streptophyta</taxon>
        <taxon>Embryophyta</taxon>
        <taxon>Tracheophyta</taxon>
        <taxon>Spermatophyta</taxon>
        <taxon>Magnoliopsida</taxon>
        <taxon>Liliopsida</taxon>
        <taxon>Poales</taxon>
        <taxon>Poaceae</taxon>
        <taxon>PACMAD clade</taxon>
        <taxon>Panicoideae</taxon>
        <taxon>Andropogonodae</taxon>
        <taxon>Andropogoneae</taxon>
        <taxon>Saccharinae</taxon>
        <taxon>Miscanthus</taxon>
    </lineage>
</organism>
<reference evidence="2" key="1">
    <citation type="submission" date="2020-10" db="EMBL/GenBank/DDBJ databases">
        <authorList>
            <person name="Han B."/>
            <person name="Lu T."/>
            <person name="Zhao Q."/>
            <person name="Huang X."/>
            <person name="Zhao Y."/>
        </authorList>
    </citation>
    <scope>NUCLEOTIDE SEQUENCE</scope>
</reference>
<dbReference type="AlphaFoldDB" id="A0A811QP31"/>
<protein>
    <submittedName>
        <fullName evidence="2">Uncharacterized protein</fullName>
    </submittedName>
</protein>
<keyword evidence="3" id="KW-1185">Reference proteome</keyword>
<evidence type="ECO:0000313" key="2">
    <source>
        <dbReference type="EMBL" id="CAD6257795.1"/>
    </source>
</evidence>
<proteinExistence type="predicted"/>
<name>A0A811QP31_9POAL</name>
<evidence type="ECO:0000313" key="3">
    <source>
        <dbReference type="Proteomes" id="UP000604825"/>
    </source>
</evidence>
<comment type="caution">
    <text evidence="2">The sequence shown here is derived from an EMBL/GenBank/DDBJ whole genome shotgun (WGS) entry which is preliminary data.</text>
</comment>
<evidence type="ECO:0000256" key="1">
    <source>
        <dbReference type="SAM" id="MobiDB-lite"/>
    </source>
</evidence>
<sequence length="77" mass="8750">MEVTKAEGGAGVPEERRENGGRFDWSGFFKWWSLLCILCLRTRAASEKCRDTAEHRPSPLYFPLSARRVFASLDASK</sequence>